<reference evidence="1" key="1">
    <citation type="submission" date="2020-02" db="EMBL/GenBank/DDBJ databases">
        <authorList>
            <person name="Meier V. D."/>
        </authorList>
    </citation>
    <scope>NUCLEOTIDE SEQUENCE</scope>
    <source>
        <strain evidence="1">AVDCRST_MAG70</strain>
    </source>
</reference>
<sequence>MDAVALCVVIDARTRRHQCRGDENQTHGELKWVTVRCPRRGVRSP</sequence>
<protein>
    <submittedName>
        <fullName evidence="1">Uncharacterized protein</fullName>
    </submittedName>
</protein>
<gene>
    <name evidence="1" type="ORF">AVDCRST_MAG70-1993</name>
</gene>
<name>A0A6J4V0Y2_9BACT</name>
<evidence type="ECO:0000313" key="1">
    <source>
        <dbReference type="EMBL" id="CAA9565406.1"/>
    </source>
</evidence>
<dbReference type="EMBL" id="CADCWH010000319">
    <property type="protein sequence ID" value="CAA9565406.1"/>
    <property type="molecule type" value="Genomic_DNA"/>
</dbReference>
<dbReference type="AlphaFoldDB" id="A0A6J4V0Y2"/>
<accession>A0A6J4V0Y2</accession>
<proteinExistence type="predicted"/>
<organism evidence="1">
    <name type="scientific">uncultured Thermomicrobiales bacterium</name>
    <dbReference type="NCBI Taxonomy" id="1645740"/>
    <lineage>
        <taxon>Bacteria</taxon>
        <taxon>Pseudomonadati</taxon>
        <taxon>Thermomicrobiota</taxon>
        <taxon>Thermomicrobia</taxon>
        <taxon>Thermomicrobiales</taxon>
        <taxon>environmental samples</taxon>
    </lineage>
</organism>